<dbReference type="EMBL" id="BAAAQR010000005">
    <property type="protein sequence ID" value="GAA2145432.1"/>
    <property type="molecule type" value="Genomic_DNA"/>
</dbReference>
<dbReference type="PANTHER" id="PTHR31040">
    <property type="entry name" value="NURIM"/>
    <property type="match status" value="1"/>
</dbReference>
<dbReference type="InterPro" id="IPR033580">
    <property type="entry name" value="Nurim-like"/>
</dbReference>
<evidence type="ECO:0000256" key="5">
    <source>
        <dbReference type="ARBA" id="ARBA00023136"/>
    </source>
</evidence>
<keyword evidence="4 6" id="KW-1133">Transmembrane helix</keyword>
<dbReference type="RefSeq" id="WP_344150955.1">
    <property type="nucleotide sequence ID" value="NZ_BAAAQR010000005.1"/>
</dbReference>
<gene>
    <name evidence="8" type="ORF">GCM10009844_20120</name>
</gene>
<comment type="similarity">
    <text evidence="2">Belongs to the nurim family.</text>
</comment>
<proteinExistence type="inferred from homology"/>
<evidence type="ECO:0000256" key="3">
    <source>
        <dbReference type="ARBA" id="ARBA00022692"/>
    </source>
</evidence>
<dbReference type="InterPro" id="IPR009915">
    <property type="entry name" value="NnrU_dom"/>
</dbReference>
<evidence type="ECO:0000256" key="2">
    <source>
        <dbReference type="ARBA" id="ARBA00010631"/>
    </source>
</evidence>
<protein>
    <submittedName>
        <fullName evidence="8">Isoprenylcysteine carboxylmethyltransferase family protein</fullName>
    </submittedName>
</protein>
<evidence type="ECO:0000256" key="4">
    <source>
        <dbReference type="ARBA" id="ARBA00022989"/>
    </source>
</evidence>
<keyword evidence="9" id="KW-1185">Reference proteome</keyword>
<evidence type="ECO:0000256" key="6">
    <source>
        <dbReference type="SAM" id="Phobius"/>
    </source>
</evidence>
<dbReference type="PANTHER" id="PTHR31040:SF1">
    <property type="entry name" value="NURIM"/>
    <property type="match status" value="1"/>
</dbReference>
<feature type="transmembrane region" description="Helical" evidence="6">
    <location>
        <begin position="134"/>
        <end position="156"/>
    </location>
</feature>
<accession>A0ABP5LHX4</accession>
<keyword evidence="3 6" id="KW-0812">Transmembrane</keyword>
<organism evidence="8 9">
    <name type="scientific">Nocardioides koreensis</name>
    <dbReference type="NCBI Taxonomy" id="433651"/>
    <lineage>
        <taxon>Bacteria</taxon>
        <taxon>Bacillati</taxon>
        <taxon>Actinomycetota</taxon>
        <taxon>Actinomycetes</taxon>
        <taxon>Propionibacteriales</taxon>
        <taxon>Nocardioidaceae</taxon>
        <taxon>Nocardioides</taxon>
    </lineage>
</organism>
<evidence type="ECO:0000256" key="1">
    <source>
        <dbReference type="ARBA" id="ARBA00004141"/>
    </source>
</evidence>
<dbReference type="Gene3D" id="1.20.120.1630">
    <property type="match status" value="1"/>
</dbReference>
<comment type="caution">
    <text evidence="8">The sequence shown here is derived from an EMBL/GenBank/DDBJ whole genome shotgun (WGS) entry which is preliminary data.</text>
</comment>
<keyword evidence="5 6" id="KW-0472">Membrane</keyword>
<reference evidence="9" key="1">
    <citation type="journal article" date="2019" name="Int. J. Syst. Evol. Microbiol.">
        <title>The Global Catalogue of Microorganisms (GCM) 10K type strain sequencing project: providing services to taxonomists for standard genome sequencing and annotation.</title>
        <authorList>
            <consortium name="The Broad Institute Genomics Platform"/>
            <consortium name="The Broad Institute Genome Sequencing Center for Infectious Disease"/>
            <person name="Wu L."/>
            <person name="Ma J."/>
        </authorList>
    </citation>
    <scope>NUCLEOTIDE SEQUENCE [LARGE SCALE GENOMIC DNA]</scope>
    <source>
        <strain evidence="9">JCM 16022</strain>
    </source>
</reference>
<evidence type="ECO:0000313" key="9">
    <source>
        <dbReference type="Proteomes" id="UP001501771"/>
    </source>
</evidence>
<name>A0ABP5LHX4_9ACTN</name>
<evidence type="ECO:0000313" key="8">
    <source>
        <dbReference type="EMBL" id="GAA2145432.1"/>
    </source>
</evidence>
<evidence type="ECO:0000259" key="7">
    <source>
        <dbReference type="Pfam" id="PF07298"/>
    </source>
</evidence>
<feature type="domain" description="NnrU" evidence="7">
    <location>
        <begin position="70"/>
        <end position="199"/>
    </location>
</feature>
<feature type="transmembrane region" description="Helical" evidence="6">
    <location>
        <begin position="61"/>
        <end position="82"/>
    </location>
</feature>
<dbReference type="Proteomes" id="UP001501771">
    <property type="component" value="Unassembled WGS sequence"/>
</dbReference>
<comment type="subcellular location">
    <subcellularLocation>
        <location evidence="1">Membrane</location>
        <topology evidence="1">Multi-pass membrane protein</topology>
    </subcellularLocation>
</comment>
<feature type="transmembrane region" description="Helical" evidence="6">
    <location>
        <begin position="198"/>
        <end position="225"/>
    </location>
</feature>
<dbReference type="Pfam" id="PF07298">
    <property type="entry name" value="NnrU"/>
    <property type="match status" value="1"/>
</dbReference>
<sequence length="264" mass="28614">MVTTAQTNEVRTRATVRAVLAAGYALICYLAFLAVFGYAVAFLADVAVPRTVDHGGPSAGAAVAVTVDVALLGLFAVQHSVMARPAFKRRWTSVVPPHVERSTYVLAASAVLALLCWQWRPIPGVVWDVPSPGAGVLLWALCAVGWLWVLAMTFAIDHLDLVGLRQVARHLRGLAEQAPAFALPLPHRLVRHPMMLGFFPAFLAAPTMTVGHLLFAGLGCAYVLVGVRLEERDLTRSLPQYSAYAAVTPRFVPRLRPQHATKPR</sequence>
<feature type="transmembrane region" description="Helical" evidence="6">
    <location>
        <begin position="21"/>
        <end position="41"/>
    </location>
</feature>